<comment type="similarity">
    <text evidence="2">Belongs to the EamA transporter family.</text>
</comment>
<keyword evidence="5 6" id="KW-0472">Membrane</keyword>
<keyword evidence="4 6" id="KW-1133">Transmembrane helix</keyword>
<feature type="domain" description="EamA" evidence="7">
    <location>
        <begin position="23"/>
        <end position="154"/>
    </location>
</feature>
<dbReference type="Gene3D" id="1.10.3730.20">
    <property type="match status" value="1"/>
</dbReference>
<feature type="domain" description="EamA" evidence="7">
    <location>
        <begin position="168"/>
        <end position="301"/>
    </location>
</feature>
<protein>
    <submittedName>
        <fullName evidence="8">DMT family transporter</fullName>
    </submittedName>
</protein>
<comment type="caution">
    <text evidence="8">The sequence shown here is derived from an EMBL/GenBank/DDBJ whole genome shotgun (WGS) entry which is preliminary data.</text>
</comment>
<feature type="transmembrane region" description="Helical" evidence="6">
    <location>
        <begin position="138"/>
        <end position="155"/>
    </location>
</feature>
<name>A0A545TL17_9PROT</name>
<dbReference type="RefSeq" id="WP_142898273.1">
    <property type="nucleotide sequence ID" value="NZ_ML660058.1"/>
</dbReference>
<dbReference type="OrthoDB" id="7743310at2"/>
<evidence type="ECO:0000256" key="3">
    <source>
        <dbReference type="ARBA" id="ARBA00022692"/>
    </source>
</evidence>
<evidence type="ECO:0000313" key="9">
    <source>
        <dbReference type="Proteomes" id="UP000315252"/>
    </source>
</evidence>
<gene>
    <name evidence="8" type="ORF">FKG95_20555</name>
</gene>
<feature type="transmembrane region" description="Helical" evidence="6">
    <location>
        <begin position="22"/>
        <end position="40"/>
    </location>
</feature>
<comment type="subcellular location">
    <subcellularLocation>
        <location evidence="1">Membrane</location>
        <topology evidence="1">Multi-pass membrane protein</topology>
    </subcellularLocation>
</comment>
<feature type="transmembrane region" description="Helical" evidence="6">
    <location>
        <begin position="84"/>
        <end position="105"/>
    </location>
</feature>
<dbReference type="SUPFAM" id="SSF103481">
    <property type="entry name" value="Multidrug resistance efflux transporter EmrE"/>
    <property type="match status" value="2"/>
</dbReference>
<dbReference type="Proteomes" id="UP000315252">
    <property type="component" value="Unassembled WGS sequence"/>
</dbReference>
<accession>A0A545TL17</accession>
<feature type="transmembrane region" description="Helical" evidence="6">
    <location>
        <begin position="229"/>
        <end position="249"/>
    </location>
</feature>
<evidence type="ECO:0000259" key="7">
    <source>
        <dbReference type="Pfam" id="PF00892"/>
    </source>
</evidence>
<reference evidence="8 9" key="1">
    <citation type="submission" date="2019-06" db="EMBL/GenBank/DDBJ databases">
        <title>Whole genome sequence for Rhodospirillaceae sp. R148.</title>
        <authorList>
            <person name="Wang G."/>
        </authorList>
    </citation>
    <scope>NUCLEOTIDE SEQUENCE [LARGE SCALE GENOMIC DNA]</scope>
    <source>
        <strain evidence="8 9">R148</strain>
    </source>
</reference>
<dbReference type="InterPro" id="IPR037185">
    <property type="entry name" value="EmrE-like"/>
</dbReference>
<keyword evidence="3 6" id="KW-0812">Transmembrane</keyword>
<keyword evidence="9" id="KW-1185">Reference proteome</keyword>
<feature type="transmembrane region" description="Helical" evidence="6">
    <location>
        <begin position="167"/>
        <end position="186"/>
    </location>
</feature>
<evidence type="ECO:0000256" key="4">
    <source>
        <dbReference type="ARBA" id="ARBA00022989"/>
    </source>
</evidence>
<dbReference type="Pfam" id="PF00892">
    <property type="entry name" value="EamA"/>
    <property type="match status" value="2"/>
</dbReference>
<sequence length="308" mass="33313">MSESGGAAAPAVHPVSSPVRPLYGWLAAFAVVLIWSGWVVVSRFGVVQTLTIYDMMALRFAVAAIAVAPFVWRYWPRRLRWWQIVLVACGQGTPYLLLAFGGFQYAPASHAGIMMNGTLPIFAAVLGWIWLKDKPDSWRVAGMAVILAGCVLIGWDRGTGGVESDVWIGHLMFLAATLFVAFFLIATKAWHLTPVQTMVCIPILNLMWFAPFYLTVLPRAVMTAPWSEILLQGLYQGLGPSVIAILCFTTAVRSIGTSSTAAMMAMVPGMAALLAIPLLGEWPSAFAWTGLVLATGGILLAAGWRPMK</sequence>
<feature type="transmembrane region" description="Helical" evidence="6">
    <location>
        <begin position="198"/>
        <end position="217"/>
    </location>
</feature>
<dbReference type="PANTHER" id="PTHR32322:SF2">
    <property type="entry name" value="EAMA DOMAIN-CONTAINING PROTEIN"/>
    <property type="match status" value="1"/>
</dbReference>
<dbReference type="AlphaFoldDB" id="A0A545TL17"/>
<feature type="transmembrane region" description="Helical" evidence="6">
    <location>
        <begin position="261"/>
        <end position="279"/>
    </location>
</feature>
<dbReference type="InterPro" id="IPR050638">
    <property type="entry name" value="AA-Vitamin_Transporters"/>
</dbReference>
<feature type="transmembrane region" description="Helical" evidence="6">
    <location>
        <begin position="285"/>
        <end position="304"/>
    </location>
</feature>
<feature type="transmembrane region" description="Helical" evidence="6">
    <location>
        <begin position="52"/>
        <end position="72"/>
    </location>
</feature>
<dbReference type="InterPro" id="IPR000620">
    <property type="entry name" value="EamA_dom"/>
</dbReference>
<organism evidence="8 9">
    <name type="scientific">Denitrobaculum tricleocarpae</name>
    <dbReference type="NCBI Taxonomy" id="2591009"/>
    <lineage>
        <taxon>Bacteria</taxon>
        <taxon>Pseudomonadati</taxon>
        <taxon>Pseudomonadota</taxon>
        <taxon>Alphaproteobacteria</taxon>
        <taxon>Rhodospirillales</taxon>
        <taxon>Rhodospirillaceae</taxon>
        <taxon>Denitrobaculum</taxon>
    </lineage>
</organism>
<evidence type="ECO:0000256" key="6">
    <source>
        <dbReference type="SAM" id="Phobius"/>
    </source>
</evidence>
<feature type="transmembrane region" description="Helical" evidence="6">
    <location>
        <begin position="111"/>
        <end position="131"/>
    </location>
</feature>
<dbReference type="PANTHER" id="PTHR32322">
    <property type="entry name" value="INNER MEMBRANE TRANSPORTER"/>
    <property type="match status" value="1"/>
</dbReference>
<dbReference type="GO" id="GO:0016020">
    <property type="term" value="C:membrane"/>
    <property type="evidence" value="ECO:0007669"/>
    <property type="project" value="UniProtKB-SubCell"/>
</dbReference>
<evidence type="ECO:0000256" key="1">
    <source>
        <dbReference type="ARBA" id="ARBA00004141"/>
    </source>
</evidence>
<proteinExistence type="inferred from homology"/>
<evidence type="ECO:0000313" key="8">
    <source>
        <dbReference type="EMBL" id="TQV77930.1"/>
    </source>
</evidence>
<dbReference type="EMBL" id="VHSH01000007">
    <property type="protein sequence ID" value="TQV77930.1"/>
    <property type="molecule type" value="Genomic_DNA"/>
</dbReference>
<evidence type="ECO:0000256" key="5">
    <source>
        <dbReference type="ARBA" id="ARBA00023136"/>
    </source>
</evidence>
<evidence type="ECO:0000256" key="2">
    <source>
        <dbReference type="ARBA" id="ARBA00007362"/>
    </source>
</evidence>